<dbReference type="Proteomes" id="UP000244903">
    <property type="component" value="Chromosome"/>
</dbReference>
<evidence type="ECO:0000313" key="2">
    <source>
        <dbReference type="EMBL" id="AWH97268.1"/>
    </source>
</evidence>
<dbReference type="EMBL" id="CP015453">
    <property type="protein sequence ID" value="AWH97268.1"/>
    <property type="molecule type" value="Genomic_DNA"/>
</dbReference>
<dbReference type="AlphaFoldDB" id="A0AAD0JX74"/>
<feature type="compositionally biased region" description="Acidic residues" evidence="1">
    <location>
        <begin position="57"/>
        <end position="66"/>
    </location>
</feature>
<proteinExistence type="predicted"/>
<keyword evidence="3" id="KW-1185">Reference proteome</keyword>
<evidence type="ECO:0000313" key="3">
    <source>
        <dbReference type="Proteomes" id="UP000244903"/>
    </source>
</evidence>
<name>A0AAD0JX74_9ACTN</name>
<evidence type="ECO:0000256" key="1">
    <source>
        <dbReference type="SAM" id="MobiDB-lite"/>
    </source>
</evidence>
<gene>
    <name evidence="2" type="ORF">A6048_06470</name>
</gene>
<organism evidence="2 3">
    <name type="scientific">Dietzia psychralcaliphila</name>
    <dbReference type="NCBI Taxonomy" id="139021"/>
    <lineage>
        <taxon>Bacteria</taxon>
        <taxon>Bacillati</taxon>
        <taxon>Actinomycetota</taxon>
        <taxon>Actinomycetes</taxon>
        <taxon>Mycobacteriales</taxon>
        <taxon>Dietziaceae</taxon>
        <taxon>Dietzia</taxon>
    </lineage>
</organism>
<sequence length="269" mass="27317">MKIAGVGVVIVLALVALLTALRTELPRSPGVMSDSLGPENGELVDDYLARAAGSLDGDGDDDDGDSDSASASDGGRDSDGNGDAANGDAANGDVDADAPRWALITAGWAWTVPEAAGVVRELPRVSGLYVQVPVDGVAMPVTGVTLAEPVAGEAGREPVFDRGLRNVVQRLDGVDPAGPGVPSPPDAGRAAATNALTVSRLRSGAPAIVGLLARGTPAQLRAVAEQPWVRAVEALPADAVWERFAVRPLQPQQVDAASPLPDDAPVPPT</sequence>
<dbReference type="KEGG" id="dpc:A6048_06470"/>
<protein>
    <submittedName>
        <fullName evidence="2">Uncharacterized protein</fullName>
    </submittedName>
</protein>
<accession>A0AAD0JX74</accession>
<reference evidence="2 3" key="1">
    <citation type="submission" date="2016-04" db="EMBL/GenBank/DDBJ databases">
        <title>Complete genome sequence of the haloalkaliphilic hydrocarbon-degrading bacterium Dietzia psychralcaliphila ILA-1T, isolated from a drain of a fish product-processing plant.</title>
        <authorList>
            <person name="Zhao J."/>
            <person name="Hu B."/>
            <person name="Geng S."/>
            <person name="Nie Y."/>
            <person name="Tang Y."/>
        </authorList>
    </citation>
    <scope>NUCLEOTIDE SEQUENCE [LARGE SCALE GENOMIC DNA]</scope>
    <source>
        <strain evidence="2 3">ILA-1</strain>
    </source>
</reference>
<feature type="compositionally biased region" description="Low complexity" evidence="1">
    <location>
        <begin position="81"/>
        <end position="93"/>
    </location>
</feature>
<feature type="region of interest" description="Disordered" evidence="1">
    <location>
        <begin position="52"/>
        <end position="93"/>
    </location>
</feature>